<accession>A0A937XDD3</accession>
<feature type="coiled-coil region" evidence="1">
    <location>
        <begin position="223"/>
        <end position="261"/>
    </location>
</feature>
<dbReference type="InterPro" id="IPR001107">
    <property type="entry name" value="Band_7"/>
</dbReference>
<comment type="caution">
    <text evidence="4">The sequence shown here is derived from an EMBL/GenBank/DDBJ whole genome shotgun (WGS) entry which is preliminary data.</text>
</comment>
<dbReference type="PANTHER" id="PTHR23222">
    <property type="entry name" value="PROHIBITIN"/>
    <property type="match status" value="1"/>
</dbReference>
<dbReference type="EMBL" id="VGIR01000019">
    <property type="protein sequence ID" value="MBM3331112.1"/>
    <property type="molecule type" value="Genomic_DNA"/>
</dbReference>
<dbReference type="Proteomes" id="UP000779900">
    <property type="component" value="Unassembled WGS sequence"/>
</dbReference>
<dbReference type="Pfam" id="PF01145">
    <property type="entry name" value="Band_7"/>
    <property type="match status" value="1"/>
</dbReference>
<keyword evidence="2" id="KW-1133">Transmembrane helix</keyword>
<dbReference type="SUPFAM" id="SSF117892">
    <property type="entry name" value="Band 7/SPFH domain"/>
    <property type="match status" value="1"/>
</dbReference>
<dbReference type="InterPro" id="IPR000163">
    <property type="entry name" value="Prohibitin"/>
</dbReference>
<dbReference type="InterPro" id="IPR036013">
    <property type="entry name" value="Band_7/SPFH_dom_sf"/>
</dbReference>
<proteinExistence type="predicted"/>
<evidence type="ECO:0000256" key="1">
    <source>
        <dbReference type="SAM" id="Coils"/>
    </source>
</evidence>
<keyword evidence="2" id="KW-0472">Membrane</keyword>
<feature type="domain" description="Band 7" evidence="3">
    <location>
        <begin position="56"/>
        <end position="217"/>
    </location>
</feature>
<dbReference type="CDD" id="cd03401">
    <property type="entry name" value="SPFH_prohibitin"/>
    <property type="match status" value="1"/>
</dbReference>
<dbReference type="Gene3D" id="3.30.479.30">
    <property type="entry name" value="Band 7 domain"/>
    <property type="match status" value="1"/>
</dbReference>
<protein>
    <submittedName>
        <fullName evidence="4">Prohibitin family protein</fullName>
    </submittedName>
</protein>
<dbReference type="SMART" id="SM00244">
    <property type="entry name" value="PHB"/>
    <property type="match status" value="1"/>
</dbReference>
<evidence type="ECO:0000259" key="3">
    <source>
        <dbReference type="SMART" id="SM00244"/>
    </source>
</evidence>
<dbReference type="PRINTS" id="PR00679">
    <property type="entry name" value="PROHIBITIN"/>
</dbReference>
<keyword evidence="2" id="KW-0812">Transmembrane</keyword>
<gene>
    <name evidence="4" type="ORF">FJY68_04570</name>
</gene>
<evidence type="ECO:0000313" key="4">
    <source>
        <dbReference type="EMBL" id="MBM3331112.1"/>
    </source>
</evidence>
<evidence type="ECO:0000313" key="5">
    <source>
        <dbReference type="Proteomes" id="UP000779900"/>
    </source>
</evidence>
<organism evidence="4 5">
    <name type="scientific">candidate division WOR-3 bacterium</name>
    <dbReference type="NCBI Taxonomy" id="2052148"/>
    <lineage>
        <taxon>Bacteria</taxon>
        <taxon>Bacteria division WOR-3</taxon>
    </lineage>
</organism>
<name>A0A937XDD3_UNCW3</name>
<reference evidence="4" key="1">
    <citation type="submission" date="2019-03" db="EMBL/GenBank/DDBJ databases">
        <title>Lake Tanganyika Metagenome-Assembled Genomes (MAGs).</title>
        <authorList>
            <person name="Tran P."/>
        </authorList>
    </citation>
    <scope>NUCLEOTIDE SEQUENCE</scope>
    <source>
        <strain evidence="4">K_DeepCast_150m_m2_040</strain>
    </source>
</reference>
<feature type="transmembrane region" description="Helical" evidence="2">
    <location>
        <begin position="39"/>
        <end position="61"/>
    </location>
</feature>
<dbReference type="GO" id="GO:0016020">
    <property type="term" value="C:membrane"/>
    <property type="evidence" value="ECO:0007669"/>
    <property type="project" value="InterPro"/>
</dbReference>
<dbReference type="AlphaFoldDB" id="A0A937XDD3"/>
<dbReference type="PANTHER" id="PTHR23222:SF0">
    <property type="entry name" value="PROHIBITIN 1"/>
    <property type="match status" value="1"/>
</dbReference>
<keyword evidence="1" id="KW-0175">Coiled coil</keyword>
<evidence type="ECO:0000256" key="2">
    <source>
        <dbReference type="SAM" id="Phobius"/>
    </source>
</evidence>
<sequence>MPFLIVLLTIIITGFWFWRGIKAGGRREGVDGVFKLPLGRIAAGLVIGFFVASILGGFGTVPTGHRGIHLRWNAPTGKVLNQGIYYVMPFIENVYKMSVQVKAHHTKAAAASKDLQNVSTEVTLNYAVQPDKASSLFRDVGAEYEKTIIEPAVLEAVKATTANYNAENLITERSLVKDKLQERLSARLSTHGIVVDAVSITDFTFSPEFTQAIELKVTATQNALAAENNLKKVQFEAEQAIAKAKGEAEAIRIQVMAIQQQGGKDYVALKAIEVWDGKLPTYMLGSNTMPFITIPSGTK</sequence>